<dbReference type="PANTHER" id="PTHR42711">
    <property type="entry name" value="ABC TRANSPORTER ATP-BINDING PROTEIN"/>
    <property type="match status" value="1"/>
</dbReference>
<keyword evidence="2" id="KW-0813">Transport</keyword>
<sequence>MTLAIELRGLNKSFGSKQAVRGLDLEVPQGALYGIIGPNGAGKTTSLRMMLSILFPDSGSIRVLGADSALKAKDRIGYLPEERGVYRKMRVGDFLEHMAVLKGVPRNEAGKRISDWLERVGLADVAKKKCEELSKGMQQKVQFIAAVVHQPDLLILDEPFSGLDPVNMRLLKSLILEQHQRGVTVLFSTHVMPQAEQICQHIIMIHQGQKVLDDPLEAIRRRYAPHALLLHPIDDSADGGDLTRIEGIRSSSKQESGWRLELEPGHAPAEALRRVTQEIATRRIELLQPTLEDVFISLAIKDAPAAQEVIA</sequence>
<dbReference type="SMART" id="SM00382">
    <property type="entry name" value="AAA"/>
    <property type="match status" value="1"/>
</dbReference>
<keyword evidence="4" id="KW-0547">Nucleotide-binding</keyword>
<dbReference type="InterPro" id="IPR025302">
    <property type="entry name" value="DrrA1/2-like_C"/>
</dbReference>
<dbReference type="GO" id="GO:0005524">
    <property type="term" value="F:ATP binding"/>
    <property type="evidence" value="ECO:0007669"/>
    <property type="project" value="UniProtKB-KW"/>
</dbReference>
<comment type="similarity">
    <text evidence="1">Belongs to the ABC transporter superfamily.</text>
</comment>
<evidence type="ECO:0000256" key="5">
    <source>
        <dbReference type="ARBA" id="ARBA00022840"/>
    </source>
</evidence>
<evidence type="ECO:0000256" key="2">
    <source>
        <dbReference type="ARBA" id="ARBA00022448"/>
    </source>
</evidence>
<evidence type="ECO:0000256" key="3">
    <source>
        <dbReference type="ARBA" id="ARBA00022458"/>
    </source>
</evidence>
<dbReference type="InterPro" id="IPR003593">
    <property type="entry name" value="AAA+_ATPase"/>
</dbReference>
<dbReference type="Pfam" id="PF00005">
    <property type="entry name" value="ABC_tran"/>
    <property type="match status" value="1"/>
</dbReference>
<dbReference type="RefSeq" id="WP_192027814.1">
    <property type="nucleotide sequence ID" value="NZ_JACYTR010000002.1"/>
</dbReference>
<protein>
    <submittedName>
        <fullName evidence="7">ATP-binding cassette domain-containing protein</fullName>
    </submittedName>
</protein>
<dbReference type="AlphaFoldDB" id="A0AAW3ZID9"/>
<dbReference type="InterPro" id="IPR050763">
    <property type="entry name" value="ABC_transporter_ATP-binding"/>
</dbReference>
<evidence type="ECO:0000259" key="6">
    <source>
        <dbReference type="PROSITE" id="PS50893"/>
    </source>
</evidence>
<keyword evidence="5 7" id="KW-0067">ATP-binding</keyword>
<evidence type="ECO:0000313" key="7">
    <source>
        <dbReference type="EMBL" id="MBD8524474.1"/>
    </source>
</evidence>
<evidence type="ECO:0000313" key="8">
    <source>
        <dbReference type="Proteomes" id="UP000613768"/>
    </source>
</evidence>
<evidence type="ECO:0000256" key="4">
    <source>
        <dbReference type="ARBA" id="ARBA00022741"/>
    </source>
</evidence>
<dbReference type="Gene3D" id="3.40.50.300">
    <property type="entry name" value="P-loop containing nucleotide triphosphate hydrolases"/>
    <property type="match status" value="1"/>
</dbReference>
<gene>
    <name evidence="7" type="ORF">IFO71_01860</name>
</gene>
<dbReference type="SUPFAM" id="SSF52540">
    <property type="entry name" value="P-loop containing nucleoside triphosphate hydrolases"/>
    <property type="match status" value="1"/>
</dbReference>
<dbReference type="GO" id="GO:0016887">
    <property type="term" value="F:ATP hydrolysis activity"/>
    <property type="evidence" value="ECO:0007669"/>
    <property type="project" value="InterPro"/>
</dbReference>
<feature type="domain" description="ABC transporter" evidence="6">
    <location>
        <begin position="5"/>
        <end position="232"/>
    </location>
</feature>
<keyword evidence="3" id="KW-0536">Nodulation</keyword>
<dbReference type="EMBL" id="JACYTR010000002">
    <property type="protein sequence ID" value="MBD8524474.1"/>
    <property type="molecule type" value="Genomic_DNA"/>
</dbReference>
<keyword evidence="8" id="KW-1185">Reference proteome</keyword>
<reference evidence="7 8" key="1">
    <citation type="submission" date="2020-09" db="EMBL/GenBank/DDBJ databases">
        <title>Pseudoxanthomonas sp. CAU 1598 isolated from sand of Yaerae Beach.</title>
        <authorList>
            <person name="Kim W."/>
        </authorList>
    </citation>
    <scope>NUCLEOTIDE SEQUENCE [LARGE SCALE GENOMIC DNA]</scope>
    <source>
        <strain evidence="7 8">CAU 1598</strain>
    </source>
</reference>
<dbReference type="PANTHER" id="PTHR42711:SF5">
    <property type="entry name" value="ABC TRANSPORTER ATP-BINDING PROTEIN NATA"/>
    <property type="match status" value="1"/>
</dbReference>
<dbReference type="InterPro" id="IPR017871">
    <property type="entry name" value="ABC_transporter-like_CS"/>
</dbReference>
<name>A0AAW3ZID9_9GAMM</name>
<organism evidence="7 8">
    <name type="scientific">Pseudomarimonas arenosa</name>
    <dbReference type="NCBI Taxonomy" id="2774145"/>
    <lineage>
        <taxon>Bacteria</taxon>
        <taxon>Pseudomonadati</taxon>
        <taxon>Pseudomonadota</taxon>
        <taxon>Gammaproteobacteria</taxon>
        <taxon>Lysobacterales</taxon>
        <taxon>Lysobacteraceae</taxon>
        <taxon>Pseudomarimonas</taxon>
    </lineage>
</organism>
<dbReference type="PROSITE" id="PS50893">
    <property type="entry name" value="ABC_TRANSPORTER_2"/>
    <property type="match status" value="1"/>
</dbReference>
<evidence type="ECO:0000256" key="1">
    <source>
        <dbReference type="ARBA" id="ARBA00005417"/>
    </source>
</evidence>
<comment type="caution">
    <text evidence="7">The sequence shown here is derived from an EMBL/GenBank/DDBJ whole genome shotgun (WGS) entry which is preliminary data.</text>
</comment>
<dbReference type="PROSITE" id="PS00211">
    <property type="entry name" value="ABC_TRANSPORTER_1"/>
    <property type="match status" value="1"/>
</dbReference>
<accession>A0AAW3ZID9</accession>
<dbReference type="Proteomes" id="UP000613768">
    <property type="component" value="Unassembled WGS sequence"/>
</dbReference>
<proteinExistence type="inferred from homology"/>
<dbReference type="Pfam" id="PF13732">
    <property type="entry name" value="DrrA1-3_C"/>
    <property type="match status" value="1"/>
</dbReference>
<dbReference type="InterPro" id="IPR003439">
    <property type="entry name" value="ABC_transporter-like_ATP-bd"/>
</dbReference>
<dbReference type="InterPro" id="IPR027417">
    <property type="entry name" value="P-loop_NTPase"/>
</dbReference>